<organism evidence="2 3">
    <name type="scientific">Vibrio olivae</name>
    <dbReference type="NCBI Taxonomy" id="1243002"/>
    <lineage>
        <taxon>Bacteria</taxon>
        <taxon>Pseudomonadati</taxon>
        <taxon>Pseudomonadota</taxon>
        <taxon>Gammaproteobacteria</taxon>
        <taxon>Vibrionales</taxon>
        <taxon>Vibrionaceae</taxon>
        <taxon>Vibrio</taxon>
    </lineage>
</organism>
<dbReference type="Proteomes" id="UP001589645">
    <property type="component" value="Unassembled WGS sequence"/>
</dbReference>
<dbReference type="Pfam" id="PF07811">
    <property type="entry name" value="TadE"/>
    <property type="match status" value="1"/>
</dbReference>
<reference evidence="2 3" key="1">
    <citation type="submission" date="2024-09" db="EMBL/GenBank/DDBJ databases">
        <authorList>
            <person name="Sun Q."/>
            <person name="Mori K."/>
        </authorList>
    </citation>
    <scope>NUCLEOTIDE SEQUENCE [LARGE SCALE GENOMIC DNA]</scope>
    <source>
        <strain evidence="2 3">CECT 8064</strain>
    </source>
</reference>
<sequence length="143" mass="15879">MKRLTNQRGIAAVEFLTVLPLLLFILLAVAEFGQAFITFNVLNKQAQNGIRYATSAIQGTASYDQIANETNIKNMVVYGKVTPNFDDESSVKNLTTNNVTVDHSNGYVTISINYNYIPIIDFIPTSLDLEFPLNTSVVMRTLP</sequence>
<evidence type="ECO:0000313" key="3">
    <source>
        <dbReference type="Proteomes" id="UP001589645"/>
    </source>
</evidence>
<protein>
    <submittedName>
        <fullName evidence="2">TadE/TadG family type IV pilus assembly protein</fullName>
    </submittedName>
</protein>
<accession>A0ABV5HMG5</accession>
<evidence type="ECO:0000313" key="2">
    <source>
        <dbReference type="EMBL" id="MFB9135137.1"/>
    </source>
</evidence>
<name>A0ABV5HMG5_9VIBR</name>
<gene>
    <name evidence="2" type="ORF">ACFFUV_09195</name>
</gene>
<dbReference type="InterPro" id="IPR012495">
    <property type="entry name" value="TadE-like_dom"/>
</dbReference>
<dbReference type="EMBL" id="JBHMEP010000001">
    <property type="protein sequence ID" value="MFB9135137.1"/>
    <property type="molecule type" value="Genomic_DNA"/>
</dbReference>
<comment type="caution">
    <text evidence="2">The sequence shown here is derived from an EMBL/GenBank/DDBJ whole genome shotgun (WGS) entry which is preliminary data.</text>
</comment>
<feature type="domain" description="TadE-like" evidence="1">
    <location>
        <begin position="9"/>
        <end position="51"/>
    </location>
</feature>
<dbReference type="RefSeq" id="WP_390191451.1">
    <property type="nucleotide sequence ID" value="NZ_JBHMEP010000001.1"/>
</dbReference>
<keyword evidence="3" id="KW-1185">Reference proteome</keyword>
<evidence type="ECO:0000259" key="1">
    <source>
        <dbReference type="Pfam" id="PF07811"/>
    </source>
</evidence>
<proteinExistence type="predicted"/>